<dbReference type="GO" id="GO:0005737">
    <property type="term" value="C:cytoplasm"/>
    <property type="evidence" value="ECO:0007669"/>
    <property type="project" value="TreeGrafter"/>
</dbReference>
<comment type="caution">
    <text evidence="6">The sequence shown here is derived from an EMBL/GenBank/DDBJ whole genome shotgun (WGS) entry which is preliminary data.</text>
</comment>
<feature type="compositionally biased region" description="Basic and acidic residues" evidence="4">
    <location>
        <begin position="288"/>
        <end position="302"/>
    </location>
</feature>
<evidence type="ECO:0000313" key="7">
    <source>
        <dbReference type="Proteomes" id="UP001372834"/>
    </source>
</evidence>
<dbReference type="GO" id="GO:0008017">
    <property type="term" value="F:microtubule binding"/>
    <property type="evidence" value="ECO:0007669"/>
    <property type="project" value="InterPro"/>
</dbReference>
<dbReference type="GO" id="GO:0031110">
    <property type="term" value="P:regulation of microtubule polymerization or depolymerization"/>
    <property type="evidence" value="ECO:0007669"/>
    <property type="project" value="TreeGrafter"/>
</dbReference>
<dbReference type="GO" id="GO:0035371">
    <property type="term" value="C:microtubule plus-end"/>
    <property type="evidence" value="ECO:0007669"/>
    <property type="project" value="TreeGrafter"/>
</dbReference>
<keyword evidence="3" id="KW-0206">Cytoskeleton</keyword>
<feature type="region of interest" description="Disordered" evidence="4">
    <location>
        <begin position="288"/>
        <end position="313"/>
    </location>
</feature>
<accession>A0AAN8P5N4</accession>
<feature type="domain" description="GAR" evidence="5">
    <location>
        <begin position="33"/>
        <end position="109"/>
    </location>
</feature>
<keyword evidence="2" id="KW-0963">Cytoplasm</keyword>
<feature type="compositionally biased region" description="Basic and acidic residues" evidence="4">
    <location>
        <begin position="366"/>
        <end position="376"/>
    </location>
</feature>
<dbReference type="GO" id="GO:0051015">
    <property type="term" value="F:actin filament binding"/>
    <property type="evidence" value="ECO:0007669"/>
    <property type="project" value="TreeGrafter"/>
</dbReference>
<feature type="compositionally biased region" description="Polar residues" evidence="4">
    <location>
        <begin position="196"/>
        <end position="209"/>
    </location>
</feature>
<feature type="compositionally biased region" description="Basic and acidic residues" evidence="4">
    <location>
        <begin position="427"/>
        <end position="441"/>
    </location>
</feature>
<dbReference type="Proteomes" id="UP001372834">
    <property type="component" value="Unassembled WGS sequence"/>
</dbReference>
<feature type="compositionally biased region" description="Polar residues" evidence="4">
    <location>
        <begin position="627"/>
        <end position="636"/>
    </location>
</feature>
<dbReference type="GO" id="GO:0001725">
    <property type="term" value="C:stress fiber"/>
    <property type="evidence" value="ECO:0007669"/>
    <property type="project" value="TreeGrafter"/>
</dbReference>
<dbReference type="Gene3D" id="3.30.920.20">
    <property type="entry name" value="Gas2-like domain"/>
    <property type="match status" value="1"/>
</dbReference>
<sequence>MLSVFIEIFVIVSLVRINIPGRLNVRLIIIIIINNAEFPCTYKRYVRDLVERCTCPTQFPMIRVSEGKYRIGDTKVLIFVRILRSHVMVRVGGGWDTLSHYLDKHDPCRCRTGHKAALSSKLILKNTGAIELNNAQVQYERSPPRTRRSSASSSSSGHGGRDSRDYLSAYGNTTNRSRSPTPKRETKAKGGLHSQKYVTTCSLDDQNLASPKRDRSVSPGARNRPSFNAPTLASRNRSRSPSIRGLDRQKKKISEIQAKQNDVSFYTANQLSEPIVEQARRARIKLEAKDRVNHHEDGKQNDSESEVSDEGYRSLGLIVTSPTIGEGKIVANDMKSPKRGHNGTFQAEDSDPRESPNSEGSFASNEYDHHFEEVKKLPKKSVSRMEGGKSLTKIQSPVKKTSRSSSPNGNRESQVPVRRYSVINESDTYRRKANKENEIRKNSRSRSATPGRHKSVEVPLYNQHSKTALAADKYGTWNGKSKKRSELHPDSYGTSNFVRNGVGRSSLGASSTTYDPTTGRRIWVRQQEQKNMSPLLTDLLKTKNLDDDKSILLKMREIINQYSGIFEDDSGGPETEDLDFTSEWVRNNGNLRKMESGDFDEKSSPNKRKDSKYDGTHSKIPAPVYFKQQQISEKEC</sequence>
<organism evidence="6 7">
    <name type="scientific">Polyplax serrata</name>
    <name type="common">Common mouse louse</name>
    <dbReference type="NCBI Taxonomy" id="468196"/>
    <lineage>
        <taxon>Eukaryota</taxon>
        <taxon>Metazoa</taxon>
        <taxon>Ecdysozoa</taxon>
        <taxon>Arthropoda</taxon>
        <taxon>Hexapoda</taxon>
        <taxon>Insecta</taxon>
        <taxon>Pterygota</taxon>
        <taxon>Neoptera</taxon>
        <taxon>Paraneoptera</taxon>
        <taxon>Psocodea</taxon>
        <taxon>Troctomorpha</taxon>
        <taxon>Phthiraptera</taxon>
        <taxon>Anoplura</taxon>
        <taxon>Polyplacidae</taxon>
        <taxon>Polyplax</taxon>
    </lineage>
</organism>
<dbReference type="PANTHER" id="PTHR46756:SF18">
    <property type="entry name" value="GAS2-LIKE PROTEIN PICKLED EGGS"/>
    <property type="match status" value="1"/>
</dbReference>
<evidence type="ECO:0000256" key="4">
    <source>
        <dbReference type="SAM" id="MobiDB-lite"/>
    </source>
</evidence>
<evidence type="ECO:0000259" key="5">
    <source>
        <dbReference type="PROSITE" id="PS51460"/>
    </source>
</evidence>
<feature type="region of interest" description="Disordered" evidence="4">
    <location>
        <begin position="134"/>
        <end position="250"/>
    </location>
</feature>
<feature type="compositionally biased region" description="Polar residues" evidence="4">
    <location>
        <begin position="392"/>
        <end position="413"/>
    </location>
</feature>
<comment type="subcellular location">
    <subcellularLocation>
        <location evidence="1">Cytoplasm</location>
        <location evidence="1">Cytoskeleton</location>
    </subcellularLocation>
</comment>
<feature type="compositionally biased region" description="Polar residues" evidence="4">
    <location>
        <begin position="507"/>
        <end position="516"/>
    </location>
</feature>
<evidence type="ECO:0000256" key="1">
    <source>
        <dbReference type="ARBA" id="ARBA00004245"/>
    </source>
</evidence>
<proteinExistence type="predicted"/>
<dbReference type="GO" id="GO:1904825">
    <property type="term" value="P:protein localization to microtubule plus-end"/>
    <property type="evidence" value="ECO:0007669"/>
    <property type="project" value="TreeGrafter"/>
</dbReference>
<dbReference type="SMART" id="SM00243">
    <property type="entry name" value="GAS2"/>
    <property type="match status" value="1"/>
</dbReference>
<evidence type="ECO:0000313" key="6">
    <source>
        <dbReference type="EMBL" id="KAK6620616.1"/>
    </source>
</evidence>
<evidence type="ECO:0000256" key="3">
    <source>
        <dbReference type="ARBA" id="ARBA00023212"/>
    </source>
</evidence>
<feature type="region of interest" description="Disordered" evidence="4">
    <location>
        <begin position="478"/>
        <end position="516"/>
    </location>
</feature>
<dbReference type="Pfam" id="PF02187">
    <property type="entry name" value="GAS2"/>
    <property type="match status" value="1"/>
</dbReference>
<evidence type="ECO:0000256" key="2">
    <source>
        <dbReference type="ARBA" id="ARBA00022490"/>
    </source>
</evidence>
<dbReference type="InterPro" id="IPR003108">
    <property type="entry name" value="GAR_dom"/>
</dbReference>
<gene>
    <name evidence="6" type="ORF">RUM43_010908</name>
</gene>
<feature type="region of interest" description="Disordered" evidence="4">
    <location>
        <begin position="589"/>
        <end position="636"/>
    </location>
</feature>
<name>A0AAN8P5N4_POLSC</name>
<dbReference type="AlphaFoldDB" id="A0AAN8P5N4"/>
<dbReference type="GO" id="GO:0005884">
    <property type="term" value="C:actin filament"/>
    <property type="evidence" value="ECO:0007669"/>
    <property type="project" value="TreeGrafter"/>
</dbReference>
<feature type="compositionally biased region" description="Polar residues" evidence="4">
    <location>
        <begin position="170"/>
        <end position="180"/>
    </location>
</feature>
<dbReference type="InterPro" id="IPR036534">
    <property type="entry name" value="GAR_dom_sf"/>
</dbReference>
<protein>
    <recommendedName>
        <fullName evidence="5">GAR domain-containing protein</fullName>
    </recommendedName>
</protein>
<dbReference type="GO" id="GO:0008093">
    <property type="term" value="F:cytoskeletal anchor activity"/>
    <property type="evidence" value="ECO:0007669"/>
    <property type="project" value="TreeGrafter"/>
</dbReference>
<dbReference type="PANTHER" id="PTHR46756">
    <property type="entry name" value="TRANSGELIN"/>
    <property type="match status" value="1"/>
</dbReference>
<feature type="compositionally biased region" description="Polar residues" evidence="4">
    <location>
        <begin position="225"/>
        <end position="241"/>
    </location>
</feature>
<dbReference type="PROSITE" id="PS51460">
    <property type="entry name" value="GAR"/>
    <property type="match status" value="1"/>
</dbReference>
<feature type="compositionally biased region" description="Basic and acidic residues" evidence="4">
    <location>
        <begin position="592"/>
        <end position="617"/>
    </location>
</feature>
<feature type="region of interest" description="Disordered" evidence="4">
    <location>
        <begin position="331"/>
        <end position="458"/>
    </location>
</feature>
<reference evidence="6 7" key="1">
    <citation type="submission" date="2023-10" db="EMBL/GenBank/DDBJ databases">
        <title>Genomes of two closely related lineages of the louse Polyplax serrata with different host specificities.</title>
        <authorList>
            <person name="Martinu J."/>
            <person name="Tarabai H."/>
            <person name="Stefka J."/>
            <person name="Hypsa V."/>
        </authorList>
    </citation>
    <scope>NUCLEOTIDE SEQUENCE [LARGE SCALE GENOMIC DNA]</scope>
    <source>
        <strain evidence="6">HR10_N</strain>
    </source>
</reference>
<dbReference type="EMBL" id="JAWJWE010000039">
    <property type="protein sequence ID" value="KAK6620616.1"/>
    <property type="molecule type" value="Genomic_DNA"/>
</dbReference>
<dbReference type="SUPFAM" id="SSF143575">
    <property type="entry name" value="GAS2 domain-like"/>
    <property type="match status" value="1"/>
</dbReference>
<dbReference type="GO" id="GO:0051764">
    <property type="term" value="P:actin crosslink formation"/>
    <property type="evidence" value="ECO:0007669"/>
    <property type="project" value="TreeGrafter"/>
</dbReference>
<dbReference type="GO" id="GO:0001578">
    <property type="term" value="P:microtubule bundle formation"/>
    <property type="evidence" value="ECO:0007669"/>
    <property type="project" value="TreeGrafter"/>
</dbReference>